<reference evidence="1 2" key="1">
    <citation type="journal article" date="2009" name="Science">
        <title>Green evolution and dynamic adaptations revealed by genomes of the marine picoeukaryotes Micromonas.</title>
        <authorList>
            <person name="Worden A.Z."/>
            <person name="Lee J.H."/>
            <person name="Mock T."/>
            <person name="Rouze P."/>
            <person name="Simmons M.P."/>
            <person name="Aerts A.L."/>
            <person name="Allen A.E."/>
            <person name="Cuvelier M.L."/>
            <person name="Derelle E."/>
            <person name="Everett M.V."/>
            <person name="Foulon E."/>
            <person name="Grimwood J."/>
            <person name="Gundlach H."/>
            <person name="Henrissat B."/>
            <person name="Napoli C."/>
            <person name="McDonald S.M."/>
            <person name="Parker M.S."/>
            <person name="Rombauts S."/>
            <person name="Salamov A."/>
            <person name="Von Dassow P."/>
            <person name="Badger J.H."/>
            <person name="Coutinho P.M."/>
            <person name="Demir E."/>
            <person name="Dubchak I."/>
            <person name="Gentemann C."/>
            <person name="Eikrem W."/>
            <person name="Gready J.E."/>
            <person name="John U."/>
            <person name="Lanier W."/>
            <person name="Lindquist E.A."/>
            <person name="Lucas S."/>
            <person name="Mayer K.F."/>
            <person name="Moreau H."/>
            <person name="Not F."/>
            <person name="Otillar R."/>
            <person name="Panaud O."/>
            <person name="Pangilinan J."/>
            <person name="Paulsen I."/>
            <person name="Piegu B."/>
            <person name="Poliakov A."/>
            <person name="Robbens S."/>
            <person name="Schmutz J."/>
            <person name="Toulza E."/>
            <person name="Wyss T."/>
            <person name="Zelensky A."/>
            <person name="Zhou K."/>
            <person name="Armbrust E.V."/>
            <person name="Bhattacharya D."/>
            <person name="Goodenough U.W."/>
            <person name="Van de Peer Y."/>
            <person name="Grigoriev I.V."/>
        </authorList>
    </citation>
    <scope>NUCLEOTIDE SEQUENCE [LARGE SCALE GENOMIC DNA]</scope>
    <source>
        <strain evidence="1 2">CCMP1545</strain>
    </source>
</reference>
<keyword evidence="2" id="KW-1185">Reference proteome</keyword>
<dbReference type="GO" id="GO:0016671">
    <property type="term" value="F:oxidoreductase activity, acting on a sulfur group of donors, disulfide as acceptor"/>
    <property type="evidence" value="ECO:0007669"/>
    <property type="project" value="InterPro"/>
</dbReference>
<proteinExistence type="predicted"/>
<evidence type="ECO:0000313" key="1">
    <source>
        <dbReference type="EMBL" id="EEH60300.1"/>
    </source>
</evidence>
<dbReference type="eggNOG" id="KOG0907">
    <property type="taxonomic scope" value="Eukaryota"/>
</dbReference>
<dbReference type="KEGG" id="mpp:MICPUCDRAFT_46285"/>
<dbReference type="OrthoDB" id="10263751at2759"/>
<dbReference type="GeneID" id="9681151"/>
<dbReference type="PANTHER" id="PTHR47578">
    <property type="entry name" value="THIOREDOXIN-LIKE PROTEIN CDSP32, CHLOROPLASTIC"/>
    <property type="match status" value="1"/>
</dbReference>
<dbReference type="RefSeq" id="XP_003055048.1">
    <property type="nucleotide sequence ID" value="XM_003055002.1"/>
</dbReference>
<accession>C1MI08</accession>
<name>C1MI08_MICPC</name>
<dbReference type="Gene3D" id="3.40.30.10">
    <property type="entry name" value="Glutaredoxin"/>
    <property type="match status" value="2"/>
</dbReference>
<dbReference type="OMA" id="KVPHFTF"/>
<dbReference type="EMBL" id="GG663735">
    <property type="protein sequence ID" value="EEH60300.1"/>
    <property type="molecule type" value="Genomic_DNA"/>
</dbReference>
<protein>
    <submittedName>
        <fullName evidence="1">Predicted protein</fullName>
    </submittedName>
</protein>
<dbReference type="STRING" id="564608.C1MI08"/>
<dbReference type="SUPFAM" id="SSF52833">
    <property type="entry name" value="Thioredoxin-like"/>
    <property type="match status" value="2"/>
</dbReference>
<dbReference type="InterPro" id="IPR036249">
    <property type="entry name" value="Thioredoxin-like_sf"/>
</dbReference>
<dbReference type="PANTHER" id="PTHR47578:SF1">
    <property type="entry name" value="THIOREDOXIN-LIKE PROTEIN CDSP32, CHLOROPLASTIC"/>
    <property type="match status" value="1"/>
</dbReference>
<dbReference type="AlphaFoldDB" id="C1MI08"/>
<dbReference type="InterPro" id="IPR044192">
    <property type="entry name" value="CDSP32"/>
</dbReference>
<evidence type="ECO:0000313" key="2">
    <source>
        <dbReference type="Proteomes" id="UP000001876"/>
    </source>
</evidence>
<dbReference type="Proteomes" id="UP000001876">
    <property type="component" value="Unassembled WGS sequence"/>
</dbReference>
<organism evidence="2">
    <name type="scientific">Micromonas pusilla (strain CCMP1545)</name>
    <name type="common">Picoplanktonic green alga</name>
    <dbReference type="NCBI Taxonomy" id="564608"/>
    <lineage>
        <taxon>Eukaryota</taxon>
        <taxon>Viridiplantae</taxon>
        <taxon>Chlorophyta</taxon>
        <taxon>Mamiellophyceae</taxon>
        <taxon>Mamiellales</taxon>
        <taxon>Mamiellaceae</taxon>
        <taxon>Micromonas</taxon>
    </lineage>
</organism>
<sequence length="348" mass="37804">MSALSFTAAVAPANRRVFASAKKTSAAKKAFRVTAYTEERRYEQSMKVMDRTQEVRSMRELEAAMNLAGDALIIVALESDEECVAGDQAACKEVTASLARIARDCKDVVFVKAEVTHSGPEAREIADKLGVHQFPTYQYYKGGSLLWQHIGAGTGTTTELSEGVLYYGGAGAKGLDVHDWVSDINSKSDFTDFIDSCAAPQVPPGFAGEVNVSCDKQLAIVDVGMNVDAPVGCLDMFPAVLSLARNTAGFTRWARMGLDGGPECAALAKEWGVTKVPSFVMFANGRKVDMYEGSNRELLMSHVMNFQKANGITLPQRVPPKRMTNAEAREIAREARERAKAEGKRTGW</sequence>
<gene>
    <name evidence="1" type="ORF">MICPUCDRAFT_46285</name>
</gene>
<dbReference type="CDD" id="cd02947">
    <property type="entry name" value="TRX_family"/>
    <property type="match status" value="1"/>
</dbReference>